<dbReference type="OrthoDB" id="9783823at2"/>
<evidence type="ECO:0000256" key="4">
    <source>
        <dbReference type="ARBA" id="ARBA00022475"/>
    </source>
</evidence>
<keyword evidence="5" id="KW-0762">Sugar transport</keyword>
<gene>
    <name evidence="12" type="ORF">FPE01S_01_03470</name>
</gene>
<comment type="similarity">
    <text evidence="2 9">Belongs to the major facilitator superfamily. Sugar transporter (TC 2.A.1.1) family.</text>
</comment>
<dbReference type="PROSITE" id="PS50850">
    <property type="entry name" value="MFS"/>
    <property type="match status" value="1"/>
</dbReference>
<feature type="transmembrane region" description="Helical" evidence="10">
    <location>
        <begin position="118"/>
        <end position="138"/>
    </location>
</feature>
<feature type="transmembrane region" description="Helical" evidence="10">
    <location>
        <begin position="354"/>
        <end position="375"/>
    </location>
</feature>
<name>A0A0E9MW33_9BACT</name>
<dbReference type="InterPro" id="IPR005828">
    <property type="entry name" value="MFS_sugar_transport-like"/>
</dbReference>
<feature type="transmembrane region" description="Helical" evidence="10">
    <location>
        <begin position="387"/>
        <end position="406"/>
    </location>
</feature>
<comment type="caution">
    <text evidence="12">The sequence shown here is derived from an EMBL/GenBank/DDBJ whole genome shotgun (WGS) entry which is preliminary data.</text>
</comment>
<dbReference type="AlphaFoldDB" id="A0A0E9MW33"/>
<dbReference type="InterPro" id="IPR036259">
    <property type="entry name" value="MFS_trans_sf"/>
</dbReference>
<evidence type="ECO:0000313" key="12">
    <source>
        <dbReference type="EMBL" id="GAO41335.1"/>
    </source>
</evidence>
<keyword evidence="6 10" id="KW-0812">Transmembrane</keyword>
<accession>A0A0E9MW33</accession>
<dbReference type="Gene3D" id="1.20.1250.20">
    <property type="entry name" value="MFS general substrate transporter like domains"/>
    <property type="match status" value="2"/>
</dbReference>
<dbReference type="GO" id="GO:0022857">
    <property type="term" value="F:transmembrane transporter activity"/>
    <property type="evidence" value="ECO:0007669"/>
    <property type="project" value="InterPro"/>
</dbReference>
<feature type="transmembrane region" description="Helical" evidence="10">
    <location>
        <begin position="418"/>
        <end position="439"/>
    </location>
</feature>
<dbReference type="SUPFAM" id="SSF103473">
    <property type="entry name" value="MFS general substrate transporter"/>
    <property type="match status" value="1"/>
</dbReference>
<feature type="transmembrane region" description="Helical" evidence="10">
    <location>
        <begin position="294"/>
        <end position="315"/>
    </location>
</feature>
<evidence type="ECO:0000256" key="2">
    <source>
        <dbReference type="ARBA" id="ARBA00010992"/>
    </source>
</evidence>
<keyword evidence="7 10" id="KW-1133">Transmembrane helix</keyword>
<sequence length="458" mass="50780">MQTIFEKDPGALTSTHRPISYYALRVSLIAALGGFLFGFETAVISGAEKTIQQLWSLSSGWQGFTVASSLIGTVLGSLVAGAPAQRYGRKKVLMFIALLYVVSAIGCASTRVWALFVLFRFVGGLAVGASSVVGPMYISEIAPAHMRGRLAGSFQLNIVFGIFIAFLTNFLFKGLGDDSWRWMLGIMLVPAAIFAILVRTIPESPRWLVLNNRDDEARRIFERTGDTEALTHIREEHALARNGINERLFQRKFIKPILFAVLLAMFNQLAGINAILYYAPRIFEMAGYGHDQAYLQPVFIGLANLLFTLLAMSFIDRFGRKTLLIIGSLGMILFLGLTAWAFKGELSGNGAVVWYLVGFIAFFAFSQGAVIWVFISEIFPNSVRSQGGSLGSFTHWIMAAIISWTFPVIVESSPSGGYYSFLFYTVMMVLHLLFVWKFLPETKGKSLEQIQRDLGIEK</sequence>
<comment type="subcellular location">
    <subcellularLocation>
        <location evidence="1">Cell membrane</location>
        <topology evidence="1">Multi-pass membrane protein</topology>
    </subcellularLocation>
</comment>
<keyword evidence="8 10" id="KW-0472">Membrane</keyword>
<dbReference type="PANTHER" id="PTHR48020">
    <property type="entry name" value="PROTON MYO-INOSITOL COTRANSPORTER"/>
    <property type="match status" value="1"/>
</dbReference>
<evidence type="ECO:0000256" key="6">
    <source>
        <dbReference type="ARBA" id="ARBA00022692"/>
    </source>
</evidence>
<dbReference type="FunFam" id="1.20.1250.20:FF:000122">
    <property type="entry name" value="D-xylose transporter XylE"/>
    <property type="match status" value="1"/>
</dbReference>
<evidence type="ECO:0000256" key="8">
    <source>
        <dbReference type="ARBA" id="ARBA00023136"/>
    </source>
</evidence>
<feature type="transmembrane region" description="Helical" evidence="10">
    <location>
        <begin position="150"/>
        <end position="168"/>
    </location>
</feature>
<dbReference type="Proteomes" id="UP000033121">
    <property type="component" value="Unassembled WGS sequence"/>
</dbReference>
<evidence type="ECO:0000256" key="1">
    <source>
        <dbReference type="ARBA" id="ARBA00004651"/>
    </source>
</evidence>
<dbReference type="RefSeq" id="WP_046367219.1">
    <property type="nucleotide sequence ID" value="NZ_BBWV01000001.1"/>
</dbReference>
<evidence type="ECO:0000256" key="5">
    <source>
        <dbReference type="ARBA" id="ARBA00022597"/>
    </source>
</evidence>
<dbReference type="Pfam" id="PF00083">
    <property type="entry name" value="Sugar_tr"/>
    <property type="match status" value="1"/>
</dbReference>
<feature type="transmembrane region" description="Helical" evidence="10">
    <location>
        <begin position="92"/>
        <end position="112"/>
    </location>
</feature>
<dbReference type="EMBL" id="BBWV01000001">
    <property type="protein sequence ID" value="GAO41335.1"/>
    <property type="molecule type" value="Genomic_DNA"/>
</dbReference>
<dbReference type="STRING" id="1220578.FPE01S_01_03470"/>
<keyword evidence="4" id="KW-1003">Cell membrane</keyword>
<evidence type="ECO:0000256" key="9">
    <source>
        <dbReference type="RuleBase" id="RU003346"/>
    </source>
</evidence>
<feature type="transmembrane region" description="Helical" evidence="10">
    <location>
        <begin position="322"/>
        <end position="342"/>
    </location>
</feature>
<evidence type="ECO:0000313" key="13">
    <source>
        <dbReference type="Proteomes" id="UP000033121"/>
    </source>
</evidence>
<dbReference type="PANTHER" id="PTHR48020:SF12">
    <property type="entry name" value="PROTON MYO-INOSITOL COTRANSPORTER"/>
    <property type="match status" value="1"/>
</dbReference>
<proteinExistence type="inferred from homology"/>
<keyword evidence="3 9" id="KW-0813">Transport</keyword>
<dbReference type="PRINTS" id="PR00171">
    <property type="entry name" value="SUGRTRNSPORT"/>
</dbReference>
<dbReference type="PROSITE" id="PS00217">
    <property type="entry name" value="SUGAR_TRANSPORT_2"/>
    <property type="match status" value="1"/>
</dbReference>
<feature type="transmembrane region" description="Helical" evidence="10">
    <location>
        <begin position="180"/>
        <end position="198"/>
    </location>
</feature>
<feature type="transmembrane region" description="Helical" evidence="10">
    <location>
        <begin position="59"/>
        <end position="80"/>
    </location>
</feature>
<feature type="transmembrane region" description="Helical" evidence="10">
    <location>
        <begin position="257"/>
        <end position="279"/>
    </location>
</feature>
<organism evidence="12 13">
    <name type="scientific">Flavihumibacter petaseus NBRC 106054</name>
    <dbReference type="NCBI Taxonomy" id="1220578"/>
    <lineage>
        <taxon>Bacteria</taxon>
        <taxon>Pseudomonadati</taxon>
        <taxon>Bacteroidota</taxon>
        <taxon>Chitinophagia</taxon>
        <taxon>Chitinophagales</taxon>
        <taxon>Chitinophagaceae</taxon>
        <taxon>Flavihumibacter</taxon>
    </lineage>
</organism>
<evidence type="ECO:0000256" key="7">
    <source>
        <dbReference type="ARBA" id="ARBA00022989"/>
    </source>
</evidence>
<dbReference type="NCBIfam" id="TIGR00879">
    <property type="entry name" value="SP"/>
    <property type="match status" value="1"/>
</dbReference>
<dbReference type="InterPro" id="IPR003663">
    <property type="entry name" value="Sugar/inositol_transpt"/>
</dbReference>
<dbReference type="GO" id="GO:0005886">
    <property type="term" value="C:plasma membrane"/>
    <property type="evidence" value="ECO:0007669"/>
    <property type="project" value="UniProtKB-SubCell"/>
</dbReference>
<evidence type="ECO:0000256" key="3">
    <source>
        <dbReference type="ARBA" id="ARBA00022448"/>
    </source>
</evidence>
<protein>
    <submittedName>
        <fullName evidence="12">Putative sugar/proton symporter</fullName>
    </submittedName>
</protein>
<keyword evidence="13" id="KW-1185">Reference proteome</keyword>
<feature type="transmembrane region" description="Helical" evidence="10">
    <location>
        <begin position="21"/>
        <end position="39"/>
    </location>
</feature>
<reference evidence="12 13" key="1">
    <citation type="submission" date="2015-04" db="EMBL/GenBank/DDBJ databases">
        <title>Whole genome shotgun sequence of Flavihumibacter petaseus NBRC 106054.</title>
        <authorList>
            <person name="Miyazawa S."/>
            <person name="Hosoyama A."/>
            <person name="Hashimoto M."/>
            <person name="Noguchi M."/>
            <person name="Tsuchikane K."/>
            <person name="Ohji S."/>
            <person name="Yamazoe A."/>
            <person name="Ichikawa N."/>
            <person name="Kimura A."/>
            <person name="Fujita N."/>
        </authorList>
    </citation>
    <scope>NUCLEOTIDE SEQUENCE [LARGE SCALE GENOMIC DNA]</scope>
    <source>
        <strain evidence="12 13">NBRC 106054</strain>
    </source>
</reference>
<dbReference type="InterPro" id="IPR005829">
    <property type="entry name" value="Sugar_transporter_CS"/>
</dbReference>
<dbReference type="InterPro" id="IPR050814">
    <property type="entry name" value="Myo-inositol_Transporter"/>
</dbReference>
<feature type="domain" description="Major facilitator superfamily (MFS) profile" evidence="11">
    <location>
        <begin position="26"/>
        <end position="443"/>
    </location>
</feature>
<dbReference type="InterPro" id="IPR020846">
    <property type="entry name" value="MFS_dom"/>
</dbReference>
<evidence type="ECO:0000259" key="11">
    <source>
        <dbReference type="PROSITE" id="PS50850"/>
    </source>
</evidence>
<evidence type="ECO:0000256" key="10">
    <source>
        <dbReference type="SAM" id="Phobius"/>
    </source>
</evidence>